<keyword evidence="6" id="KW-1185">Reference proteome</keyword>
<dbReference type="GeneID" id="63776929"/>
<dbReference type="AlphaFoldDB" id="A0A1Y2DQS4"/>
<dbReference type="SUPFAM" id="SSF51905">
    <property type="entry name" value="FAD/NAD(P)-binding domain"/>
    <property type="match status" value="1"/>
</dbReference>
<dbReference type="InterPro" id="IPR007867">
    <property type="entry name" value="GMC_OxRtase_C"/>
</dbReference>
<dbReference type="Gene3D" id="3.50.50.60">
    <property type="entry name" value="FAD/NAD(P)-binding domain"/>
    <property type="match status" value="1"/>
</dbReference>
<dbReference type="InterPro" id="IPR000172">
    <property type="entry name" value="GMC_OxRdtase_N"/>
</dbReference>
<dbReference type="PIRSF" id="PIRSF000137">
    <property type="entry name" value="Alcohol_oxidase"/>
    <property type="match status" value="1"/>
</dbReference>
<dbReference type="STRING" id="1141098.A0A1Y2DQS4"/>
<dbReference type="InterPro" id="IPR012132">
    <property type="entry name" value="GMC_OxRdtase"/>
</dbReference>
<dbReference type="Pfam" id="PF05199">
    <property type="entry name" value="GMC_oxred_C"/>
    <property type="match status" value="1"/>
</dbReference>
<evidence type="ECO:0000259" key="4">
    <source>
        <dbReference type="PROSITE" id="PS00624"/>
    </source>
</evidence>
<reference evidence="5 6" key="1">
    <citation type="submission" date="2016-07" db="EMBL/GenBank/DDBJ databases">
        <title>Pervasive Adenine N6-methylation of Active Genes in Fungi.</title>
        <authorList>
            <consortium name="DOE Joint Genome Institute"/>
            <person name="Mondo S.J."/>
            <person name="Dannebaum R.O."/>
            <person name="Kuo R.C."/>
            <person name="Labutti K."/>
            <person name="Haridas S."/>
            <person name="Kuo A."/>
            <person name="Salamov A."/>
            <person name="Ahrendt S.R."/>
            <person name="Lipzen A."/>
            <person name="Sullivan W."/>
            <person name="Andreopoulos W.B."/>
            <person name="Clum A."/>
            <person name="Lindquist E."/>
            <person name="Daum C."/>
            <person name="Ramamoorthy G.K."/>
            <person name="Gryganskyi A."/>
            <person name="Culley D."/>
            <person name="Magnuson J.K."/>
            <person name="James T.Y."/>
            <person name="O'Malley M.A."/>
            <person name="Stajich J.E."/>
            <person name="Spatafora J.W."/>
            <person name="Visel A."/>
            <person name="Grigoriev I.V."/>
        </authorList>
    </citation>
    <scope>NUCLEOTIDE SEQUENCE [LARGE SCALE GENOMIC DNA]</scope>
    <source>
        <strain evidence="5 6">CBS 129021</strain>
    </source>
</reference>
<gene>
    <name evidence="5" type="ORF">BCR38DRAFT_440581</name>
</gene>
<dbReference type="InterPro" id="IPR036188">
    <property type="entry name" value="FAD/NAD-bd_sf"/>
</dbReference>
<evidence type="ECO:0000256" key="1">
    <source>
        <dbReference type="ARBA" id="ARBA00010790"/>
    </source>
</evidence>
<protein>
    <recommendedName>
        <fullName evidence="4">Glucose-methanol-choline oxidoreductase N-terminal domain-containing protein</fullName>
    </recommendedName>
</protein>
<keyword evidence="2" id="KW-0285">Flavoprotein</keyword>
<dbReference type="GO" id="GO:0016614">
    <property type="term" value="F:oxidoreductase activity, acting on CH-OH group of donors"/>
    <property type="evidence" value="ECO:0007669"/>
    <property type="project" value="InterPro"/>
</dbReference>
<feature type="domain" description="Glucose-methanol-choline oxidoreductase N-terminal" evidence="4">
    <location>
        <begin position="369"/>
        <end position="383"/>
    </location>
</feature>
<dbReference type="PANTHER" id="PTHR11552:SF213">
    <property type="entry name" value="DEHYDROGENASE, PUTATIVE-RELATED"/>
    <property type="match status" value="1"/>
</dbReference>
<dbReference type="Proteomes" id="UP000193689">
    <property type="component" value="Unassembled WGS sequence"/>
</dbReference>
<dbReference type="Gene3D" id="3.30.560.10">
    <property type="entry name" value="Glucose Oxidase, domain 3"/>
    <property type="match status" value="1"/>
</dbReference>
<dbReference type="Pfam" id="PF00732">
    <property type="entry name" value="GMC_oxred_N"/>
    <property type="match status" value="1"/>
</dbReference>
<dbReference type="PANTHER" id="PTHR11552">
    <property type="entry name" value="GLUCOSE-METHANOL-CHOLINE GMC OXIDOREDUCTASE"/>
    <property type="match status" value="1"/>
</dbReference>
<evidence type="ECO:0000256" key="3">
    <source>
        <dbReference type="SAM" id="SignalP"/>
    </source>
</evidence>
<accession>A0A1Y2DQS4</accession>
<evidence type="ECO:0000256" key="2">
    <source>
        <dbReference type="PIRSR" id="PIRSR000137-2"/>
    </source>
</evidence>
<organism evidence="5 6">
    <name type="scientific">Pseudomassariella vexata</name>
    <dbReference type="NCBI Taxonomy" id="1141098"/>
    <lineage>
        <taxon>Eukaryota</taxon>
        <taxon>Fungi</taxon>
        <taxon>Dikarya</taxon>
        <taxon>Ascomycota</taxon>
        <taxon>Pezizomycotina</taxon>
        <taxon>Sordariomycetes</taxon>
        <taxon>Xylariomycetidae</taxon>
        <taxon>Amphisphaeriales</taxon>
        <taxon>Pseudomassariaceae</taxon>
        <taxon>Pseudomassariella</taxon>
    </lineage>
</organism>
<evidence type="ECO:0000313" key="5">
    <source>
        <dbReference type="EMBL" id="ORY61577.1"/>
    </source>
</evidence>
<comment type="caution">
    <text evidence="5">The sequence shown here is derived from an EMBL/GenBank/DDBJ whole genome shotgun (WGS) entry which is preliminary data.</text>
</comment>
<feature type="binding site" evidence="2">
    <location>
        <position position="314"/>
    </location>
    <ligand>
        <name>FAD</name>
        <dbReference type="ChEBI" id="CHEBI:57692"/>
    </ligand>
</feature>
<dbReference type="OrthoDB" id="269227at2759"/>
<dbReference type="RefSeq" id="XP_040713654.1">
    <property type="nucleotide sequence ID" value="XM_040860717.1"/>
</dbReference>
<proteinExistence type="inferred from homology"/>
<sequence>MHFASILTLLPLIGASPSPNPPRSHNPILPRQSPLTPDYEYIIIGSGPGGGPLAANLAEAGHKVLLIDAGGDSGDALVEQIPVLFPWATEFPDTEWDYFVTRSSDQATQARAAKTSYRLTNGSVYTGLHPPEGAEPLGTLYPRAGTLGGCSRHNALVTIRAFDSDWDVVAEKTGDSSWNGSTFQRLFAGIEKCDYLPNSIIGHGFTGWLYTALTSLVTAVQDLKVVSIILSAASALGMGITGTLVGTVAGLVELLAKDVNAPGPTITTGPYQIPLAMKNSARGGARDRILEVANAVDENGERLYQLDIKLDTLVTKVLFDTTSDTTPRATGVEFLEGRSLYRADPRWQSATISGEGTVNASKEVIIAAGAFNTPQLLKLSGIGPADELSRFDIPVLVDMPGVGANLRDHIEVSVISKATFDFSLLNGCTFMKGYPEVPDPCLERWQNGIDQTTKGPYATNGLAVGVALKSSAADGPDPDLFVYGGPANFPGFYPGWADVALADFKHWVWVSLKASTKNRAGTVKLASADPRDVPVIAFNTFGDSLSSKQDLQASCEGIKFARDAMDKLIPLDGSFTEETPGRDNVSSQEEVEDYVATQSFGHHACCTAPIGGDNDEGAVLDAAFRVRGTRGLRVVDASAFPVVPGFFIALPVYLLAEKATEAILADA</sequence>
<dbReference type="EMBL" id="MCFJ01000010">
    <property type="protein sequence ID" value="ORY61577.1"/>
    <property type="molecule type" value="Genomic_DNA"/>
</dbReference>
<feature type="signal peptide" evidence="3">
    <location>
        <begin position="1"/>
        <end position="15"/>
    </location>
</feature>
<keyword evidence="3" id="KW-0732">Signal</keyword>
<feature type="chain" id="PRO_5012440701" description="Glucose-methanol-choline oxidoreductase N-terminal domain-containing protein" evidence="3">
    <location>
        <begin position="16"/>
        <end position="667"/>
    </location>
</feature>
<evidence type="ECO:0000313" key="6">
    <source>
        <dbReference type="Proteomes" id="UP000193689"/>
    </source>
</evidence>
<dbReference type="GO" id="GO:0050660">
    <property type="term" value="F:flavin adenine dinucleotide binding"/>
    <property type="evidence" value="ECO:0007669"/>
    <property type="project" value="InterPro"/>
</dbReference>
<dbReference type="SUPFAM" id="SSF54373">
    <property type="entry name" value="FAD-linked reductases, C-terminal domain"/>
    <property type="match status" value="1"/>
</dbReference>
<dbReference type="PROSITE" id="PS00624">
    <property type="entry name" value="GMC_OXRED_2"/>
    <property type="match status" value="1"/>
</dbReference>
<keyword evidence="2" id="KW-0274">FAD</keyword>
<name>A0A1Y2DQS4_9PEZI</name>
<dbReference type="InParanoid" id="A0A1Y2DQS4"/>
<comment type="cofactor">
    <cofactor evidence="2">
        <name>FAD</name>
        <dbReference type="ChEBI" id="CHEBI:57692"/>
    </cofactor>
</comment>
<feature type="binding site" evidence="2">
    <location>
        <begin position="154"/>
        <end position="157"/>
    </location>
    <ligand>
        <name>FAD</name>
        <dbReference type="ChEBI" id="CHEBI:57692"/>
    </ligand>
</feature>
<comment type="similarity">
    <text evidence="1">Belongs to the GMC oxidoreductase family.</text>
</comment>